<organism evidence="1 2">
    <name type="scientific">Marinobacter mobilis</name>
    <dbReference type="NCBI Taxonomy" id="488533"/>
    <lineage>
        <taxon>Bacteria</taxon>
        <taxon>Pseudomonadati</taxon>
        <taxon>Pseudomonadota</taxon>
        <taxon>Gammaproteobacteria</taxon>
        <taxon>Pseudomonadales</taxon>
        <taxon>Marinobacteraceae</taxon>
        <taxon>Marinobacter</taxon>
    </lineage>
</organism>
<evidence type="ECO:0000313" key="2">
    <source>
        <dbReference type="Proteomes" id="UP000199675"/>
    </source>
</evidence>
<dbReference type="RefSeq" id="WP_175528355.1">
    <property type="nucleotide sequence ID" value="NZ_FNNE01000008.1"/>
</dbReference>
<accession>A0A1H3B5D0</accession>
<dbReference type="EMBL" id="FNNE01000008">
    <property type="protein sequence ID" value="SDX37132.1"/>
    <property type="molecule type" value="Genomic_DNA"/>
</dbReference>
<dbReference type="STRING" id="488533.SAMN04487960_108224"/>
<sequence length="48" mass="5060">MGILSLVSELAPQYGIGPMKAMGPNRENVDGVTRMACGGIELRIAWVG</sequence>
<reference evidence="1 2" key="1">
    <citation type="submission" date="2016-10" db="EMBL/GenBank/DDBJ databases">
        <authorList>
            <person name="de Groot N.N."/>
        </authorList>
    </citation>
    <scope>NUCLEOTIDE SEQUENCE [LARGE SCALE GENOMIC DNA]</scope>
    <source>
        <strain evidence="1 2">CGMCC 1.7059</strain>
    </source>
</reference>
<gene>
    <name evidence="1" type="ORF">SAMN04487960_108224</name>
</gene>
<dbReference type="Proteomes" id="UP000199675">
    <property type="component" value="Unassembled WGS sequence"/>
</dbReference>
<name>A0A1H3B5D0_9GAMM</name>
<dbReference type="AlphaFoldDB" id="A0A1H3B5D0"/>
<evidence type="ECO:0000313" key="1">
    <source>
        <dbReference type="EMBL" id="SDX37132.1"/>
    </source>
</evidence>
<protein>
    <submittedName>
        <fullName evidence="1">Uncharacterized protein</fullName>
    </submittedName>
</protein>
<proteinExistence type="predicted"/>
<keyword evidence="2" id="KW-1185">Reference proteome</keyword>